<organism evidence="5 6">
    <name type="scientific">Rouxiella silvae</name>
    <dbReference type="NCBI Taxonomy" id="1646373"/>
    <lineage>
        <taxon>Bacteria</taxon>
        <taxon>Pseudomonadati</taxon>
        <taxon>Pseudomonadota</taxon>
        <taxon>Gammaproteobacteria</taxon>
        <taxon>Enterobacterales</taxon>
        <taxon>Yersiniaceae</taxon>
        <taxon>Rouxiella</taxon>
    </lineage>
</organism>
<evidence type="ECO:0000256" key="2">
    <source>
        <dbReference type="ARBA" id="ARBA00005233"/>
    </source>
</evidence>
<dbReference type="NCBIfam" id="NF007862">
    <property type="entry name" value="PRK10574.1"/>
    <property type="match status" value="1"/>
</dbReference>
<comment type="caution">
    <text evidence="5">The sequence shown here is derived from an EMBL/GenBank/DDBJ whole genome shotgun (WGS) entry which is preliminary data.</text>
</comment>
<evidence type="ECO:0000313" key="6">
    <source>
        <dbReference type="Proteomes" id="UP000192722"/>
    </source>
</evidence>
<dbReference type="InterPro" id="IPR045584">
    <property type="entry name" value="Pilin-like"/>
</dbReference>
<evidence type="ECO:0000256" key="1">
    <source>
        <dbReference type="ARBA" id="ARBA00004167"/>
    </source>
</evidence>
<proteinExistence type="inferred from homology"/>
<evidence type="ECO:0000313" key="5">
    <source>
        <dbReference type="EMBL" id="ORJ21323.1"/>
    </source>
</evidence>
<dbReference type="PANTHER" id="PTHR30093:SF34">
    <property type="entry name" value="PREPILIN PEPTIDASE-DEPENDENT PROTEIN D"/>
    <property type="match status" value="1"/>
</dbReference>
<dbReference type="Pfam" id="PF07963">
    <property type="entry name" value="N_methyl"/>
    <property type="match status" value="1"/>
</dbReference>
<dbReference type="InterPro" id="IPR012902">
    <property type="entry name" value="N_methyl_site"/>
</dbReference>
<dbReference type="Proteomes" id="UP000192722">
    <property type="component" value="Unassembled WGS sequence"/>
</dbReference>
<feature type="transmembrane region" description="Helical" evidence="4">
    <location>
        <begin position="50"/>
        <end position="71"/>
    </location>
</feature>
<name>A0ABX3U1G3_9GAMM</name>
<keyword evidence="3" id="KW-0488">Methylation</keyword>
<evidence type="ECO:0000256" key="3">
    <source>
        <dbReference type="ARBA" id="ARBA00022481"/>
    </source>
</evidence>
<reference evidence="5 6" key="1">
    <citation type="journal article" date="2017" name="Int. J. Syst. Evol. Microbiol.">
        <title>Rouxiella badensis sp. nov. and Rouxiella silvae sp. nov. isolated from peat bog soil in Germany and emendation of the genus description.</title>
        <authorList>
            <person name="Le Fleche-Mateos A."/>
            <person name="Kugler J.H."/>
            <person name="Hansen S.H."/>
            <person name="Syldatk C."/>
            <person name="Hausmann R."/>
            <person name="Lomprez F."/>
            <person name="Vandenbogaert M."/>
            <person name="Manuguerra J.C."/>
            <person name="Grimont P.A."/>
        </authorList>
    </citation>
    <scope>NUCLEOTIDE SEQUENCE [LARGE SCALE GENOMIC DNA]</scope>
    <source>
        <strain evidence="5 6">213</strain>
    </source>
</reference>
<dbReference type="PANTHER" id="PTHR30093">
    <property type="entry name" value="GENERAL SECRETION PATHWAY PROTEIN G"/>
    <property type="match status" value="1"/>
</dbReference>
<keyword evidence="6" id="KW-1185">Reference proteome</keyword>
<dbReference type="EMBL" id="MRWD01000021">
    <property type="protein sequence ID" value="ORJ21323.1"/>
    <property type="molecule type" value="Genomic_DNA"/>
</dbReference>
<sequence length="189" mass="20458">MAISLRLATTASLTSRMEHLMHSLTFSHTTFSQRFSQQQPQSRRQRGFSLIELMVVIGIIGILSGIGIPAYQSYTQKAALTDMLQTMIPYKTASELCSIDLGELATCNNGVSSIPASKASRYVSAIEVKAGIITLSGQQALNGLSVVMTPVVNKLDGSIDWTRQCTLAGNEGLVNACKQIFHFSDPSTR</sequence>
<gene>
    <name evidence="5" type="ORF">BS639_10460</name>
</gene>
<protein>
    <submittedName>
        <fullName evidence="5">Prepilin peptidase-dependent pilin</fullName>
    </submittedName>
</protein>
<dbReference type="NCBIfam" id="TIGR02532">
    <property type="entry name" value="IV_pilin_GFxxxE"/>
    <property type="match status" value="1"/>
</dbReference>
<dbReference type="SUPFAM" id="SSF54523">
    <property type="entry name" value="Pili subunits"/>
    <property type="match status" value="1"/>
</dbReference>
<accession>A0ABX3U1G3</accession>
<dbReference type="PROSITE" id="PS00409">
    <property type="entry name" value="PROKAR_NTER_METHYL"/>
    <property type="match status" value="1"/>
</dbReference>
<keyword evidence="4" id="KW-1133">Transmembrane helix</keyword>
<keyword evidence="4" id="KW-0472">Membrane</keyword>
<comment type="subcellular location">
    <subcellularLocation>
        <location evidence="1">Membrane</location>
        <topology evidence="1">Single-pass membrane protein</topology>
    </subcellularLocation>
</comment>
<keyword evidence="4" id="KW-0812">Transmembrane</keyword>
<evidence type="ECO:0000256" key="4">
    <source>
        <dbReference type="SAM" id="Phobius"/>
    </source>
</evidence>
<comment type="similarity">
    <text evidence="2">Belongs to the N-Me-Phe pilin family.</text>
</comment>
<dbReference type="Gene3D" id="3.30.700.10">
    <property type="entry name" value="Glycoprotein, Type 4 Pilin"/>
    <property type="match status" value="1"/>
</dbReference>